<feature type="region of interest" description="Disordered" evidence="1">
    <location>
        <begin position="194"/>
        <end position="220"/>
    </location>
</feature>
<proteinExistence type="predicted"/>
<feature type="region of interest" description="Disordered" evidence="1">
    <location>
        <begin position="1"/>
        <end position="86"/>
    </location>
</feature>
<reference evidence="2 3" key="1">
    <citation type="submission" date="2015-12" db="EMBL/GenBank/DDBJ databases">
        <title>Draft genome sequence of Moniliophthora roreri, the causal agent of frosty pod rot of cacao.</title>
        <authorList>
            <person name="Aime M.C."/>
            <person name="Diaz-Valderrama J.R."/>
            <person name="Kijpornyongpan T."/>
            <person name="Phillips-Mora W."/>
        </authorList>
    </citation>
    <scope>NUCLEOTIDE SEQUENCE [LARGE SCALE GENOMIC DNA]</scope>
    <source>
        <strain evidence="2 3">MCA 2952</strain>
    </source>
</reference>
<feature type="compositionally biased region" description="Low complexity" evidence="1">
    <location>
        <begin position="197"/>
        <end position="213"/>
    </location>
</feature>
<organism evidence="2 3">
    <name type="scientific">Moniliophthora roreri</name>
    <name type="common">Frosty pod rot fungus</name>
    <name type="synonym">Monilia roreri</name>
    <dbReference type="NCBI Taxonomy" id="221103"/>
    <lineage>
        <taxon>Eukaryota</taxon>
        <taxon>Fungi</taxon>
        <taxon>Dikarya</taxon>
        <taxon>Basidiomycota</taxon>
        <taxon>Agaricomycotina</taxon>
        <taxon>Agaricomycetes</taxon>
        <taxon>Agaricomycetidae</taxon>
        <taxon>Agaricales</taxon>
        <taxon>Marasmiineae</taxon>
        <taxon>Marasmiaceae</taxon>
        <taxon>Moniliophthora</taxon>
    </lineage>
</organism>
<evidence type="ECO:0000313" key="3">
    <source>
        <dbReference type="Proteomes" id="UP000054988"/>
    </source>
</evidence>
<gene>
    <name evidence="2" type="ORF">WG66_12736</name>
</gene>
<sequence length="220" mass="23094">MFSSFESPLDSEAPDGSGNTGQQAGPLDEKDDEEGSVADFTLPHQPAPDGDGDEEGGDGDDGVPGDGPGGGGGDDPPPPSSGGGGGSGVMFALSFLHGNALKWFQHDILGIRLGPKALWTENYAAFDTLNNLQMCDADHICTYDLKFQNAMGLPDHIKDEMSCVSRPDSFHMLRDLTRSIDDWYWSRQAEKAHMSGSAQSSGPKSGTSSSSGGKDVTLLV</sequence>
<feature type="compositionally biased region" description="Gly residues" evidence="1">
    <location>
        <begin position="64"/>
        <end position="74"/>
    </location>
</feature>
<evidence type="ECO:0000256" key="1">
    <source>
        <dbReference type="SAM" id="MobiDB-lite"/>
    </source>
</evidence>
<comment type="caution">
    <text evidence="2">The sequence shown here is derived from an EMBL/GenBank/DDBJ whole genome shotgun (WGS) entry which is preliminary data.</text>
</comment>
<dbReference type="EMBL" id="LATX01002049">
    <property type="protein sequence ID" value="KTB34716.1"/>
    <property type="molecule type" value="Genomic_DNA"/>
</dbReference>
<feature type="compositionally biased region" description="Acidic residues" evidence="1">
    <location>
        <begin position="50"/>
        <end position="63"/>
    </location>
</feature>
<evidence type="ECO:0000313" key="2">
    <source>
        <dbReference type="EMBL" id="KTB34716.1"/>
    </source>
</evidence>
<accession>A0A0W0FEF1</accession>
<protein>
    <submittedName>
        <fullName evidence="2">Uncharacterized protein</fullName>
    </submittedName>
</protein>
<dbReference type="Proteomes" id="UP000054988">
    <property type="component" value="Unassembled WGS sequence"/>
</dbReference>
<dbReference type="AlphaFoldDB" id="A0A0W0FEF1"/>
<name>A0A0W0FEF1_MONRR</name>